<evidence type="ECO:0000259" key="6">
    <source>
        <dbReference type="PROSITE" id="PS50255"/>
    </source>
</evidence>
<reference evidence="7" key="2">
    <citation type="submission" date="2020-01" db="EMBL/GenBank/DDBJ databases">
        <authorList>
            <person name="Korhonen P.K.K."/>
            <person name="Guangxu M.G."/>
            <person name="Wang T.W."/>
            <person name="Stroehlein A.J.S."/>
            <person name="Young N.D."/>
            <person name="Ang C.-S.A."/>
            <person name="Fernando D.W.F."/>
            <person name="Lu H.L."/>
            <person name="Taylor S.T."/>
            <person name="Ehtesham M.E.M."/>
            <person name="Najaraj S.H.N."/>
            <person name="Harsha G.H.G."/>
            <person name="Madugundu A.M."/>
            <person name="Renuse S.R."/>
            <person name="Holt D.H."/>
            <person name="Pandey A.P."/>
            <person name="Papenfuss A.P."/>
            <person name="Gasser R.B.G."/>
            <person name="Fischer K.F."/>
        </authorList>
    </citation>
    <scope>NUCLEOTIDE SEQUENCE</scope>
    <source>
        <strain evidence="7">SSS_KF_BRIS2020</strain>
    </source>
</reference>
<evidence type="ECO:0000256" key="4">
    <source>
        <dbReference type="RuleBase" id="RU362121"/>
    </source>
</evidence>
<keyword evidence="9" id="KW-1185">Reference proteome</keyword>
<dbReference type="GO" id="GO:0005737">
    <property type="term" value="C:cytoplasm"/>
    <property type="evidence" value="ECO:0007669"/>
    <property type="project" value="TreeGrafter"/>
</dbReference>
<gene>
    <name evidence="7" type="ORF">SSS_3577</name>
</gene>
<evidence type="ECO:0000313" key="8">
    <source>
        <dbReference type="EnsemblMetazoa" id="KAF7490882.1"/>
    </source>
</evidence>
<dbReference type="PRINTS" id="PR00363">
    <property type="entry name" value="CYTOCHROMEB5"/>
</dbReference>
<dbReference type="AlphaFoldDB" id="A0A834R878"/>
<evidence type="ECO:0000313" key="9">
    <source>
        <dbReference type="Proteomes" id="UP000070412"/>
    </source>
</evidence>
<dbReference type="InterPro" id="IPR018506">
    <property type="entry name" value="Cyt_B5_heme-BS"/>
</dbReference>
<evidence type="ECO:0000256" key="3">
    <source>
        <dbReference type="ARBA" id="ARBA00023004"/>
    </source>
</evidence>
<reference evidence="8" key="3">
    <citation type="submission" date="2022-06" db="UniProtKB">
        <authorList>
            <consortium name="EnsemblMetazoa"/>
        </authorList>
    </citation>
    <scope>IDENTIFICATION</scope>
</reference>
<evidence type="ECO:0000256" key="1">
    <source>
        <dbReference type="ARBA" id="ARBA00022617"/>
    </source>
</evidence>
<feature type="compositionally biased region" description="Polar residues" evidence="5">
    <location>
        <begin position="1"/>
        <end position="34"/>
    </location>
</feature>
<accession>A0A834R878</accession>
<dbReference type="FunFam" id="3.10.120.10:FF:000001">
    <property type="entry name" value="Cytochrome b5 reductase 4"/>
    <property type="match status" value="1"/>
</dbReference>
<dbReference type="GO" id="GO:0046872">
    <property type="term" value="F:metal ion binding"/>
    <property type="evidence" value="ECO:0007669"/>
    <property type="project" value="UniProtKB-UniRule"/>
</dbReference>
<feature type="domain" description="Cytochrome b5 heme-binding" evidence="6">
    <location>
        <begin position="40"/>
        <end position="116"/>
    </location>
</feature>
<dbReference type="PROSITE" id="PS00191">
    <property type="entry name" value="CYTOCHROME_B5_1"/>
    <property type="match status" value="1"/>
</dbReference>
<dbReference type="InterPro" id="IPR051872">
    <property type="entry name" value="Cytochrome_b5/Flavoprotein_Rdt"/>
</dbReference>
<dbReference type="EnsemblMetazoa" id="SSS_3577s_mrna">
    <property type="protein sequence ID" value="KAF7490882.1"/>
    <property type="gene ID" value="SSS_3577"/>
</dbReference>
<evidence type="ECO:0000256" key="5">
    <source>
        <dbReference type="SAM" id="MobiDB-lite"/>
    </source>
</evidence>
<keyword evidence="2 4" id="KW-0479">Metal-binding</keyword>
<dbReference type="InterPro" id="IPR036400">
    <property type="entry name" value="Cyt_B5-like_heme/steroid_sf"/>
</dbReference>
<comment type="similarity">
    <text evidence="4">Belongs to the cytochrome b5 family.</text>
</comment>
<protein>
    <submittedName>
        <fullName evidence="7">Cytochrome b5 reductase 4</fullName>
    </submittedName>
</protein>
<keyword evidence="1 4" id="KW-0349">Heme</keyword>
<dbReference type="Pfam" id="PF00173">
    <property type="entry name" value="Cyt-b5"/>
    <property type="match status" value="1"/>
</dbReference>
<dbReference type="Gene3D" id="3.10.120.10">
    <property type="entry name" value="Cytochrome b5-like heme/steroid binding domain"/>
    <property type="match status" value="1"/>
</dbReference>
<dbReference type="PROSITE" id="PS50255">
    <property type="entry name" value="CYTOCHROME_B5_2"/>
    <property type="match status" value="1"/>
</dbReference>
<dbReference type="PANTHER" id="PTHR46237">
    <property type="entry name" value="CYTOCHROME B5 REDUCTASE 4 FAMILY MEMBER"/>
    <property type="match status" value="1"/>
</dbReference>
<feature type="region of interest" description="Disordered" evidence="5">
    <location>
        <begin position="1"/>
        <end position="36"/>
    </location>
</feature>
<dbReference type="GO" id="GO:0020037">
    <property type="term" value="F:heme binding"/>
    <property type="evidence" value="ECO:0007669"/>
    <property type="project" value="UniProtKB-UniRule"/>
</dbReference>
<dbReference type="PANTHER" id="PTHR46237:SF1">
    <property type="entry name" value="CYTOCHROME B5 REDUCTASE 4"/>
    <property type="match status" value="1"/>
</dbReference>
<evidence type="ECO:0000256" key="2">
    <source>
        <dbReference type="ARBA" id="ARBA00022723"/>
    </source>
</evidence>
<evidence type="ECO:0000313" key="7">
    <source>
        <dbReference type="EMBL" id="KAF7490882.1"/>
    </source>
</evidence>
<dbReference type="EMBL" id="WVUK01000062">
    <property type="protein sequence ID" value="KAF7490882.1"/>
    <property type="molecule type" value="Genomic_DNA"/>
</dbReference>
<dbReference type="OrthoDB" id="260519at2759"/>
<dbReference type="SUPFAM" id="SSF55856">
    <property type="entry name" value="Cytochrome b5-like heme/steroid binding domain"/>
    <property type="match status" value="1"/>
</dbReference>
<organism evidence="7">
    <name type="scientific">Sarcoptes scabiei</name>
    <name type="common">Itch mite</name>
    <name type="synonym">Acarus scabiei</name>
    <dbReference type="NCBI Taxonomy" id="52283"/>
    <lineage>
        <taxon>Eukaryota</taxon>
        <taxon>Metazoa</taxon>
        <taxon>Ecdysozoa</taxon>
        <taxon>Arthropoda</taxon>
        <taxon>Chelicerata</taxon>
        <taxon>Arachnida</taxon>
        <taxon>Acari</taxon>
        <taxon>Acariformes</taxon>
        <taxon>Sarcoptiformes</taxon>
        <taxon>Astigmata</taxon>
        <taxon>Psoroptidia</taxon>
        <taxon>Sarcoptoidea</taxon>
        <taxon>Sarcoptidae</taxon>
        <taxon>Sarcoptinae</taxon>
        <taxon>Sarcoptes</taxon>
    </lineage>
</organism>
<sequence length="120" mass="13468">MNDSNTEKSNQSKSTSTTGNATGSQRTKNLSGIDNENDEKRFITLNELSKHDKPDDCWIAIRGKVFNITSYLEYHPGGVEELMKGAGQNATNMFEDVHAWVNYESLLQKCYIGRLSGFDL</sequence>
<dbReference type="InterPro" id="IPR001199">
    <property type="entry name" value="Cyt_B5-like_heme/steroid-bd"/>
</dbReference>
<dbReference type="GO" id="GO:0004128">
    <property type="term" value="F:cytochrome-b5 reductase activity, acting on NAD(P)H"/>
    <property type="evidence" value="ECO:0007669"/>
    <property type="project" value="TreeGrafter"/>
</dbReference>
<reference evidence="9" key="1">
    <citation type="journal article" date="2020" name="PLoS Negl. Trop. Dis.">
        <title>High-quality nuclear genome for Sarcoptes scabiei-A critical resource for a neglected parasite.</title>
        <authorList>
            <person name="Korhonen P.K."/>
            <person name="Gasser R.B."/>
            <person name="Ma G."/>
            <person name="Wang T."/>
            <person name="Stroehlein A.J."/>
            <person name="Young N.D."/>
            <person name="Ang C.S."/>
            <person name="Fernando D.D."/>
            <person name="Lu H.C."/>
            <person name="Taylor S."/>
            <person name="Reynolds S.L."/>
            <person name="Mofiz E."/>
            <person name="Najaraj S.H."/>
            <person name="Gowda H."/>
            <person name="Madugundu A."/>
            <person name="Renuse S."/>
            <person name="Holt D."/>
            <person name="Pandey A."/>
            <person name="Papenfuss A.T."/>
            <person name="Fischer K."/>
        </authorList>
    </citation>
    <scope>NUCLEOTIDE SEQUENCE [LARGE SCALE GENOMIC DNA]</scope>
</reference>
<dbReference type="SMART" id="SM01117">
    <property type="entry name" value="Cyt-b5"/>
    <property type="match status" value="1"/>
</dbReference>
<name>A0A834R878_SARSC</name>
<keyword evidence="3 4" id="KW-0408">Iron</keyword>
<dbReference type="Proteomes" id="UP000070412">
    <property type="component" value="Unassembled WGS sequence"/>
</dbReference>
<proteinExistence type="inferred from homology"/>